<dbReference type="InterPro" id="IPR036388">
    <property type="entry name" value="WH-like_DNA-bd_sf"/>
</dbReference>
<dbReference type="InterPro" id="IPR001034">
    <property type="entry name" value="DeoR_HTH"/>
</dbReference>
<feature type="domain" description="HTH deoR-type" evidence="4">
    <location>
        <begin position="4"/>
        <end position="59"/>
    </location>
</feature>
<dbReference type="PROSITE" id="PS51000">
    <property type="entry name" value="HTH_DEOR_2"/>
    <property type="match status" value="1"/>
</dbReference>
<dbReference type="PROSITE" id="PS52050">
    <property type="entry name" value="WYL"/>
    <property type="match status" value="1"/>
</dbReference>
<evidence type="ECO:0000313" key="6">
    <source>
        <dbReference type="Proteomes" id="UP000238362"/>
    </source>
</evidence>
<dbReference type="Proteomes" id="UP000238362">
    <property type="component" value="Unassembled WGS sequence"/>
</dbReference>
<dbReference type="InterPro" id="IPR026881">
    <property type="entry name" value="WYL_dom"/>
</dbReference>
<dbReference type="Pfam" id="PF08279">
    <property type="entry name" value="HTH_11"/>
    <property type="match status" value="1"/>
</dbReference>
<evidence type="ECO:0000256" key="1">
    <source>
        <dbReference type="ARBA" id="ARBA00023015"/>
    </source>
</evidence>
<reference evidence="5 6" key="1">
    <citation type="submission" date="2018-03" db="EMBL/GenBank/DDBJ databases">
        <title>Genomic Encyclopedia of Type Strains, Phase III (KMG-III): the genomes of soil and plant-associated and newly described type strains.</title>
        <authorList>
            <person name="Whitman W."/>
        </authorList>
    </citation>
    <scope>NUCLEOTIDE SEQUENCE [LARGE SCALE GENOMIC DNA]</scope>
    <source>
        <strain evidence="5 6">CGMCC 4.7125</strain>
    </source>
</reference>
<protein>
    <submittedName>
        <fullName evidence="5">Putative DNA-binding transcriptional regulator YafY</fullName>
    </submittedName>
</protein>
<evidence type="ECO:0000256" key="2">
    <source>
        <dbReference type="ARBA" id="ARBA00023125"/>
    </source>
</evidence>
<sequence>MANTSTRMLRLLSLLQSHRFWPGAELATRLGVSQRTLRRDIDRVRELGYQVTAHPGVAGGYRLRPGSRMPPLLLDDEESVAVVAGLLTAANGAAAGVEETSVQALSKLMAVMPPRLRDRIDALTAATVPAVVRTGQRVDAGTLITIAQACRHGERLRFGYVTAGGDRTTRVVEPHRLVPLDRRWYLLAWDLGREDWRQFRVDRMAQPEPTGTPCVSREVPGGDAGAFVRARIADRPAKYVVEVRVNAAASAVREVVERWGRVTHLDERECLLRMDVDTLDWPTLVLASVGADFEVVRPPELREHIVAVAQALLRGGRGPG</sequence>
<dbReference type="AlphaFoldDB" id="A0A2T0M3X1"/>
<keyword evidence="2 5" id="KW-0238">DNA-binding</keyword>
<dbReference type="PANTHER" id="PTHR34580:SF3">
    <property type="entry name" value="PROTEIN PAFB"/>
    <property type="match status" value="1"/>
</dbReference>
<proteinExistence type="predicted"/>
<dbReference type="InterPro" id="IPR051534">
    <property type="entry name" value="CBASS_pafABC_assoc_protein"/>
</dbReference>
<dbReference type="InterPro" id="IPR013196">
    <property type="entry name" value="HTH_11"/>
</dbReference>
<dbReference type="RefSeq" id="WP_181193153.1">
    <property type="nucleotide sequence ID" value="NZ_PVNH01000001.1"/>
</dbReference>
<dbReference type="PANTHER" id="PTHR34580">
    <property type="match status" value="1"/>
</dbReference>
<gene>
    <name evidence="5" type="ORF">B0I33_101597</name>
</gene>
<dbReference type="GO" id="GO:0003677">
    <property type="term" value="F:DNA binding"/>
    <property type="evidence" value="ECO:0007669"/>
    <property type="project" value="UniProtKB-KW"/>
</dbReference>
<dbReference type="InterPro" id="IPR028349">
    <property type="entry name" value="PafC-like"/>
</dbReference>
<keyword evidence="1" id="KW-0805">Transcription regulation</keyword>
<dbReference type="SUPFAM" id="SSF46785">
    <property type="entry name" value="Winged helix' DNA-binding domain"/>
    <property type="match status" value="1"/>
</dbReference>
<accession>A0A2T0M3X1</accession>
<evidence type="ECO:0000256" key="3">
    <source>
        <dbReference type="ARBA" id="ARBA00023163"/>
    </source>
</evidence>
<dbReference type="Pfam" id="PF13280">
    <property type="entry name" value="WYL"/>
    <property type="match status" value="1"/>
</dbReference>
<comment type="caution">
    <text evidence="5">The sequence shown here is derived from an EMBL/GenBank/DDBJ whole genome shotgun (WGS) entry which is preliminary data.</text>
</comment>
<dbReference type="PROSITE" id="PS00894">
    <property type="entry name" value="HTH_DEOR_1"/>
    <property type="match status" value="1"/>
</dbReference>
<dbReference type="Gene3D" id="1.10.10.10">
    <property type="entry name" value="Winged helix-like DNA-binding domain superfamily/Winged helix DNA-binding domain"/>
    <property type="match status" value="1"/>
</dbReference>
<keyword evidence="3" id="KW-0804">Transcription</keyword>
<dbReference type="InterPro" id="IPR036390">
    <property type="entry name" value="WH_DNA-bd_sf"/>
</dbReference>
<dbReference type="Pfam" id="PF25583">
    <property type="entry name" value="WCX"/>
    <property type="match status" value="1"/>
</dbReference>
<keyword evidence="6" id="KW-1185">Reference proteome</keyword>
<evidence type="ECO:0000313" key="5">
    <source>
        <dbReference type="EMBL" id="PRX51443.1"/>
    </source>
</evidence>
<dbReference type="GO" id="GO:0003700">
    <property type="term" value="F:DNA-binding transcription factor activity"/>
    <property type="evidence" value="ECO:0007669"/>
    <property type="project" value="InterPro"/>
</dbReference>
<dbReference type="EMBL" id="PVNH01000001">
    <property type="protein sequence ID" value="PRX51443.1"/>
    <property type="molecule type" value="Genomic_DNA"/>
</dbReference>
<dbReference type="PIRSF" id="PIRSF016838">
    <property type="entry name" value="PafC"/>
    <property type="match status" value="1"/>
</dbReference>
<organism evidence="5 6">
    <name type="scientific">Prauserella shujinwangii</name>
    <dbReference type="NCBI Taxonomy" id="1453103"/>
    <lineage>
        <taxon>Bacteria</taxon>
        <taxon>Bacillati</taxon>
        <taxon>Actinomycetota</taxon>
        <taxon>Actinomycetes</taxon>
        <taxon>Pseudonocardiales</taxon>
        <taxon>Pseudonocardiaceae</taxon>
        <taxon>Prauserella</taxon>
    </lineage>
</organism>
<dbReference type="InterPro" id="IPR018356">
    <property type="entry name" value="Tscrpt_reg_HTH_DeoR_CS"/>
</dbReference>
<evidence type="ECO:0000259" key="4">
    <source>
        <dbReference type="PROSITE" id="PS51000"/>
    </source>
</evidence>
<dbReference type="InterPro" id="IPR057727">
    <property type="entry name" value="WCX_dom"/>
</dbReference>
<name>A0A2T0M3X1_9PSEU</name>